<evidence type="ECO:0000313" key="2">
    <source>
        <dbReference type="EMBL" id="MDR6808724.1"/>
    </source>
</evidence>
<dbReference type="Pfam" id="PF13649">
    <property type="entry name" value="Methyltransf_25"/>
    <property type="match status" value="1"/>
</dbReference>
<comment type="caution">
    <text evidence="2">The sequence shown here is derived from an EMBL/GenBank/DDBJ whole genome shotgun (WGS) entry which is preliminary data.</text>
</comment>
<dbReference type="InterPro" id="IPR041698">
    <property type="entry name" value="Methyltransf_25"/>
</dbReference>
<feature type="domain" description="Methyltransferase" evidence="1">
    <location>
        <begin position="59"/>
        <end position="146"/>
    </location>
</feature>
<dbReference type="GO" id="GO:0008168">
    <property type="term" value="F:methyltransferase activity"/>
    <property type="evidence" value="ECO:0007669"/>
    <property type="project" value="UniProtKB-KW"/>
</dbReference>
<name>A0ABU1R5N8_9BACT</name>
<keyword evidence="2" id="KW-0489">Methyltransferase</keyword>
<reference evidence="2 3" key="1">
    <citation type="submission" date="2023-07" db="EMBL/GenBank/DDBJ databases">
        <title>Sorghum-associated microbial communities from plants grown in Nebraska, USA.</title>
        <authorList>
            <person name="Schachtman D."/>
        </authorList>
    </citation>
    <scope>NUCLEOTIDE SEQUENCE [LARGE SCALE GENOMIC DNA]</scope>
    <source>
        <strain evidence="2 3">BE57</strain>
    </source>
</reference>
<dbReference type="InterPro" id="IPR029063">
    <property type="entry name" value="SAM-dependent_MTases_sf"/>
</dbReference>
<sequence length="231" mass="26816">MFRHRSLQKELLDRDDIPTADLFQNLRELDFINHWLGGYDISFAALKRVLQKGRSYTLVDIGCGGGDTLKRIAQWNRKAGFTLDLYGVDLKSDCIAYAEENLQNSGVTLICDDYRNTYKHLHQVDIIHACLFCHHLTNEDLQELVQFALSNRAILVINDLERNPLAHYSIKWLTRLFSKSYLVKNDAPLSVLRGFKKKEWLEILQRSGATRFSVRNKWAFRHEVIVYGNAD</sequence>
<dbReference type="SUPFAM" id="SSF53335">
    <property type="entry name" value="S-adenosyl-L-methionine-dependent methyltransferases"/>
    <property type="match status" value="1"/>
</dbReference>
<dbReference type="Proteomes" id="UP001264980">
    <property type="component" value="Unassembled WGS sequence"/>
</dbReference>
<accession>A0ABU1R5N8</accession>
<dbReference type="CDD" id="cd02440">
    <property type="entry name" value="AdoMet_MTases"/>
    <property type="match status" value="1"/>
</dbReference>
<proteinExistence type="predicted"/>
<gene>
    <name evidence="2" type="ORF">J2W84_005788</name>
</gene>
<keyword evidence="2" id="KW-0808">Transferase</keyword>
<organism evidence="2 3">
    <name type="scientific">Dyadobacter fermentans</name>
    <dbReference type="NCBI Taxonomy" id="94254"/>
    <lineage>
        <taxon>Bacteria</taxon>
        <taxon>Pseudomonadati</taxon>
        <taxon>Bacteroidota</taxon>
        <taxon>Cytophagia</taxon>
        <taxon>Cytophagales</taxon>
        <taxon>Spirosomataceae</taxon>
        <taxon>Dyadobacter</taxon>
    </lineage>
</organism>
<keyword evidence="3" id="KW-1185">Reference proteome</keyword>
<dbReference type="Gene3D" id="3.40.50.150">
    <property type="entry name" value="Vaccinia Virus protein VP39"/>
    <property type="match status" value="1"/>
</dbReference>
<protein>
    <submittedName>
        <fullName evidence="2">2-polyprenyl-3-methyl-5-hydroxy-6-metoxy-1, 4-benzoquinol methylase</fullName>
    </submittedName>
</protein>
<dbReference type="GO" id="GO:0032259">
    <property type="term" value="P:methylation"/>
    <property type="evidence" value="ECO:0007669"/>
    <property type="project" value="UniProtKB-KW"/>
</dbReference>
<evidence type="ECO:0000313" key="3">
    <source>
        <dbReference type="Proteomes" id="UP001264980"/>
    </source>
</evidence>
<dbReference type="EMBL" id="JAVDTI010000007">
    <property type="protein sequence ID" value="MDR6808724.1"/>
    <property type="molecule type" value="Genomic_DNA"/>
</dbReference>
<evidence type="ECO:0000259" key="1">
    <source>
        <dbReference type="Pfam" id="PF13649"/>
    </source>
</evidence>
<dbReference type="RefSeq" id="WP_309991039.1">
    <property type="nucleotide sequence ID" value="NZ_JAVDTI010000007.1"/>
</dbReference>